<protein>
    <submittedName>
        <fullName evidence="2">4Fe-4S dicluster domain-containing protein</fullName>
    </submittedName>
</protein>
<dbReference type="PANTHER" id="PTHR43312:SF2">
    <property type="entry name" value="OXIDOREDUCTASE"/>
    <property type="match status" value="1"/>
</dbReference>
<dbReference type="PROSITE" id="PS00198">
    <property type="entry name" value="4FE4S_FER_1"/>
    <property type="match status" value="2"/>
</dbReference>
<dbReference type="Pfam" id="PF00248">
    <property type="entry name" value="Aldo_ket_red"/>
    <property type="match status" value="1"/>
</dbReference>
<organism evidence="2 3">
    <name type="scientific">Methanobrevibacter olleyae</name>
    <dbReference type="NCBI Taxonomy" id="294671"/>
    <lineage>
        <taxon>Archaea</taxon>
        <taxon>Methanobacteriati</taxon>
        <taxon>Methanobacteriota</taxon>
        <taxon>Methanomada group</taxon>
        <taxon>Methanobacteria</taxon>
        <taxon>Methanobacteriales</taxon>
        <taxon>Methanobacteriaceae</taxon>
        <taxon>Methanobrevibacter</taxon>
    </lineage>
</organism>
<proteinExistence type="predicted"/>
<dbReference type="Proteomes" id="UP000732619">
    <property type="component" value="Unassembled WGS sequence"/>
</dbReference>
<feature type="domain" description="4Fe-4S ferredoxin-type" evidence="1">
    <location>
        <begin position="338"/>
        <end position="368"/>
    </location>
</feature>
<name>A0A8T3VNZ8_METOL</name>
<evidence type="ECO:0000313" key="3">
    <source>
        <dbReference type="Proteomes" id="UP000732619"/>
    </source>
</evidence>
<evidence type="ECO:0000313" key="2">
    <source>
        <dbReference type="EMBL" id="MBE6511680.1"/>
    </source>
</evidence>
<sequence>MKNMGFGMMRLPQLDENDFSSVDFEQVKKMADVYMENGFNYFDTAYAYHDGVSEVALRKAVVERYPRDSFVIADKMPTFLITEESQVEPIFKEQLERCGVDYFDYYMVHNVSSFSEAGWKYVDTFGFCKRMKEEGKIKKLGLSTHANAEFLDNILKEHPEMEFVQLQINYLDWENDGVESRKCVEVAHKYDLPIIVMEPLKGGFLADLPEEAEKKLKEYDPDESPVSWALRYVAGIDGVFMVLSGASSLEQMEENIGFMDDYKPLNEEEHKIIEDVTEIINSNIAIPCTKCNYCISSCPSNIMIPKLFDLYNNEKIQGLKVGEFTAVGNAYRNYSCLDGVGIASDCTGCEACMKECPQQLDIASLMPEVAKTFETEVYGFSKD</sequence>
<dbReference type="SUPFAM" id="SSF51430">
    <property type="entry name" value="NAD(P)-linked oxidoreductase"/>
    <property type="match status" value="1"/>
</dbReference>
<dbReference type="InterPro" id="IPR017900">
    <property type="entry name" value="4Fe4S_Fe_S_CS"/>
</dbReference>
<dbReference type="Gene3D" id="3.20.20.100">
    <property type="entry name" value="NADP-dependent oxidoreductase domain"/>
    <property type="match status" value="1"/>
</dbReference>
<evidence type="ECO:0000259" key="1">
    <source>
        <dbReference type="PROSITE" id="PS51379"/>
    </source>
</evidence>
<dbReference type="CDD" id="cd19096">
    <property type="entry name" value="AKR_Fe-S_oxidoreductase"/>
    <property type="match status" value="1"/>
</dbReference>
<dbReference type="GO" id="GO:0016491">
    <property type="term" value="F:oxidoreductase activity"/>
    <property type="evidence" value="ECO:0007669"/>
    <property type="project" value="UniProtKB-ARBA"/>
</dbReference>
<accession>A0A8T3VNZ8</accession>
<dbReference type="Pfam" id="PF13187">
    <property type="entry name" value="Fer4_9"/>
    <property type="match status" value="1"/>
</dbReference>
<feature type="domain" description="4Fe-4S ferredoxin-type" evidence="1">
    <location>
        <begin position="276"/>
        <end position="308"/>
    </location>
</feature>
<dbReference type="AlphaFoldDB" id="A0A8T3VNZ8"/>
<dbReference type="PANTHER" id="PTHR43312">
    <property type="entry name" value="D-THREO-ALDOSE 1-DEHYDROGENASE"/>
    <property type="match status" value="1"/>
</dbReference>
<comment type="caution">
    <text evidence="2">The sequence shown here is derived from an EMBL/GenBank/DDBJ whole genome shotgun (WGS) entry which is preliminary data.</text>
</comment>
<dbReference type="Gene3D" id="3.30.70.20">
    <property type="match status" value="1"/>
</dbReference>
<dbReference type="InterPro" id="IPR036812">
    <property type="entry name" value="NAD(P)_OxRdtase_dom_sf"/>
</dbReference>
<gene>
    <name evidence="2" type="ORF">E7Z75_00815</name>
</gene>
<dbReference type="EMBL" id="SUTG01000002">
    <property type="protein sequence ID" value="MBE6511680.1"/>
    <property type="molecule type" value="Genomic_DNA"/>
</dbReference>
<dbReference type="SUPFAM" id="SSF46548">
    <property type="entry name" value="alpha-helical ferredoxin"/>
    <property type="match status" value="1"/>
</dbReference>
<dbReference type="InterPro" id="IPR017896">
    <property type="entry name" value="4Fe4S_Fe-S-bd"/>
</dbReference>
<reference evidence="2" key="1">
    <citation type="submission" date="2019-04" db="EMBL/GenBank/DDBJ databases">
        <title>Evolution of Biomass-Degrading Anaerobic Consortia Revealed by Metagenomics.</title>
        <authorList>
            <person name="Peng X."/>
        </authorList>
    </citation>
    <scope>NUCLEOTIDE SEQUENCE</scope>
    <source>
        <strain evidence="2">SIG14</strain>
    </source>
</reference>
<dbReference type="PROSITE" id="PS51379">
    <property type="entry name" value="4FE4S_FER_2"/>
    <property type="match status" value="2"/>
</dbReference>
<dbReference type="InterPro" id="IPR023210">
    <property type="entry name" value="NADP_OxRdtase_dom"/>
</dbReference>
<dbReference type="InterPro" id="IPR053135">
    <property type="entry name" value="AKR2_Oxidoreductase"/>
</dbReference>